<reference evidence="1" key="1">
    <citation type="journal article" date="2016" name="Front. Microbiol.">
        <title>Genome Sequence of the Piezophilic, Mesophilic Sulfate-Reducing Bacterium Desulfovibrio indicus J2T.</title>
        <authorList>
            <person name="Cao J."/>
            <person name="Maignien L."/>
            <person name="Shao Z."/>
            <person name="Alain K."/>
            <person name="Jebbar M."/>
        </authorList>
    </citation>
    <scope>NUCLEOTIDE SEQUENCE</scope>
    <source>
        <strain evidence="1">DSM 16372</strain>
    </source>
</reference>
<organism evidence="1 2">
    <name type="scientific">Methylobacterium hispanicum</name>
    <dbReference type="NCBI Taxonomy" id="270350"/>
    <lineage>
        <taxon>Bacteria</taxon>
        <taxon>Pseudomonadati</taxon>
        <taxon>Pseudomonadota</taxon>
        <taxon>Alphaproteobacteria</taxon>
        <taxon>Hyphomicrobiales</taxon>
        <taxon>Methylobacteriaceae</taxon>
        <taxon>Methylobacterium</taxon>
    </lineage>
</organism>
<comment type="caution">
    <text evidence="1">The sequence shown here is derived from an EMBL/GenBank/DDBJ whole genome shotgun (WGS) entry which is preliminary data.</text>
</comment>
<keyword evidence="1" id="KW-0830">Ubiquinone</keyword>
<dbReference type="CDD" id="cd02440">
    <property type="entry name" value="AdoMet_MTases"/>
    <property type="match status" value="1"/>
</dbReference>
<proteinExistence type="predicted"/>
<dbReference type="Pfam" id="PF13489">
    <property type="entry name" value="Methyltransf_23"/>
    <property type="match status" value="1"/>
</dbReference>
<keyword evidence="2" id="KW-1185">Reference proteome</keyword>
<dbReference type="AlphaFoldDB" id="A0AAV4ZIM7"/>
<gene>
    <name evidence="1" type="primary">COQ3_2</name>
    <name evidence="1" type="ORF">BHAOGJBA_1839</name>
</gene>
<reference evidence="1" key="2">
    <citation type="submission" date="2021-08" db="EMBL/GenBank/DDBJ databases">
        <authorList>
            <person name="Tani A."/>
            <person name="Ola A."/>
            <person name="Ogura Y."/>
            <person name="Katsura K."/>
            <person name="Hayashi T."/>
        </authorList>
    </citation>
    <scope>NUCLEOTIDE SEQUENCE</scope>
    <source>
        <strain evidence="1">DSM 16372</strain>
    </source>
</reference>
<protein>
    <submittedName>
        <fullName evidence="1">Ubiquinone biosynthesis O-methyltransferase, mitochondrial</fullName>
    </submittedName>
</protein>
<sequence>MNHALSLRRETRIHEMKSPARPMRGMSAVKTHYQPYVCPLHAVLDHIPSEARVYDIGCGSGSFLYLIRRLRSAIRAQGYDVSAEAIAAGQQFSKLEPSISVSLRGADYVPDLSDFDVVTMIDVLHHVPRQEQAAFLGRIVAKMRGGSRIVILDIDAGRRWQAWANQFHDLLLAREWANPRDPKSTIGFLRDAGIELDPPRFYSTLWYGHYLISGRSLSRQNCSR</sequence>
<accession>A0AAV4ZIM7</accession>
<evidence type="ECO:0000313" key="2">
    <source>
        <dbReference type="Proteomes" id="UP001055247"/>
    </source>
</evidence>
<dbReference type="SUPFAM" id="SSF53335">
    <property type="entry name" value="S-adenosyl-L-methionine-dependent methyltransferases"/>
    <property type="match status" value="1"/>
</dbReference>
<dbReference type="Gene3D" id="3.40.50.150">
    <property type="entry name" value="Vaccinia Virus protein VP39"/>
    <property type="match status" value="1"/>
</dbReference>
<dbReference type="InterPro" id="IPR029063">
    <property type="entry name" value="SAM-dependent_MTases_sf"/>
</dbReference>
<evidence type="ECO:0000313" key="1">
    <source>
        <dbReference type="EMBL" id="GJD88325.1"/>
    </source>
</evidence>
<dbReference type="EMBL" id="BPQO01000006">
    <property type="protein sequence ID" value="GJD88325.1"/>
    <property type="molecule type" value="Genomic_DNA"/>
</dbReference>
<name>A0AAV4ZIM7_9HYPH</name>
<dbReference type="Proteomes" id="UP001055247">
    <property type="component" value="Unassembled WGS sequence"/>
</dbReference>